<evidence type="ECO:0008006" key="4">
    <source>
        <dbReference type="Google" id="ProtNLM"/>
    </source>
</evidence>
<dbReference type="Proteomes" id="UP000660454">
    <property type="component" value="Unassembled WGS sequence"/>
</dbReference>
<dbReference type="RefSeq" id="WP_204048726.1">
    <property type="nucleotide sequence ID" value="NZ_BOOF01000013.1"/>
</dbReference>
<feature type="compositionally biased region" description="Basic and acidic residues" evidence="1">
    <location>
        <begin position="201"/>
        <end position="213"/>
    </location>
</feature>
<gene>
    <name evidence="2" type="ORF">Msi02_27740</name>
</gene>
<dbReference type="EMBL" id="BOOF01000013">
    <property type="protein sequence ID" value="GIH61957.1"/>
    <property type="molecule type" value="Genomic_DNA"/>
</dbReference>
<proteinExistence type="predicted"/>
<accession>A0ABQ4GKK6</accession>
<protein>
    <recommendedName>
        <fullName evidence="4">Secreted protein</fullName>
    </recommendedName>
</protein>
<organism evidence="2 3">
    <name type="scientific">Microbispora siamensis</name>
    <dbReference type="NCBI Taxonomy" id="564413"/>
    <lineage>
        <taxon>Bacteria</taxon>
        <taxon>Bacillati</taxon>
        <taxon>Actinomycetota</taxon>
        <taxon>Actinomycetes</taxon>
        <taxon>Streptosporangiales</taxon>
        <taxon>Streptosporangiaceae</taxon>
        <taxon>Microbispora</taxon>
    </lineage>
</organism>
<name>A0ABQ4GKK6_9ACTN</name>
<evidence type="ECO:0000313" key="3">
    <source>
        <dbReference type="Proteomes" id="UP000660454"/>
    </source>
</evidence>
<comment type="caution">
    <text evidence="2">The sequence shown here is derived from an EMBL/GenBank/DDBJ whole genome shotgun (WGS) entry which is preliminary data.</text>
</comment>
<keyword evidence="3" id="KW-1185">Reference proteome</keyword>
<sequence length="213" mass="22245">MLALTVAFALGAIVAGGVVFVVTRPSSIEQMADQIRAESALRDKTQIKTLTELARTTRDRLLPVLEGLNRVMPADGTAGPAAVTSGDVASWRKTADAAVESFADPPSGETATNVARSSLTSAVRQLATAVDTYATARELTGPAHETVLDLAARQRADALFTWSIGATALDAVNIDAGYGHQHVFLPAAPGDGVLTPDSEPEGNHNEHEGHHDS</sequence>
<feature type="region of interest" description="Disordered" evidence="1">
    <location>
        <begin position="189"/>
        <end position="213"/>
    </location>
</feature>
<reference evidence="2 3" key="1">
    <citation type="submission" date="2021-01" db="EMBL/GenBank/DDBJ databases">
        <title>Whole genome shotgun sequence of Microbispora siamensis NBRC 104113.</title>
        <authorList>
            <person name="Komaki H."/>
            <person name="Tamura T."/>
        </authorList>
    </citation>
    <scope>NUCLEOTIDE SEQUENCE [LARGE SCALE GENOMIC DNA]</scope>
    <source>
        <strain evidence="2 3">NBRC 104113</strain>
    </source>
</reference>
<evidence type="ECO:0000256" key="1">
    <source>
        <dbReference type="SAM" id="MobiDB-lite"/>
    </source>
</evidence>
<evidence type="ECO:0000313" key="2">
    <source>
        <dbReference type="EMBL" id="GIH61957.1"/>
    </source>
</evidence>